<evidence type="ECO:0000256" key="2">
    <source>
        <dbReference type="ARBA" id="ARBA00023002"/>
    </source>
</evidence>
<proteinExistence type="inferred from homology"/>
<dbReference type="EMBL" id="KZ308545">
    <property type="protein sequence ID" value="KAG8231264.1"/>
    <property type="molecule type" value="Genomic_DNA"/>
</dbReference>
<keyword evidence="1" id="KW-0521">NADP</keyword>
<comment type="similarity">
    <text evidence="3">Belongs to the short-chain dehydrogenases/reductases (SDR) family.</text>
</comment>
<dbReference type="Gene3D" id="3.40.50.720">
    <property type="entry name" value="NAD(P)-binding Rossmann-like Domain"/>
    <property type="match status" value="1"/>
</dbReference>
<dbReference type="InterPro" id="IPR051468">
    <property type="entry name" value="Fungal_SecMetab_SDRs"/>
</dbReference>
<reference evidence="4" key="2">
    <citation type="submission" date="2017-10" db="EMBL/GenBank/DDBJ databases">
        <title>Ladona fulva Genome sequencing and assembly.</title>
        <authorList>
            <person name="Murali S."/>
            <person name="Richards S."/>
            <person name="Bandaranaike D."/>
            <person name="Bellair M."/>
            <person name="Blankenburg K."/>
            <person name="Chao H."/>
            <person name="Dinh H."/>
            <person name="Doddapaneni H."/>
            <person name="Dugan-Rocha S."/>
            <person name="Elkadiri S."/>
            <person name="Gnanaolivu R."/>
            <person name="Hernandez B."/>
            <person name="Skinner E."/>
            <person name="Javaid M."/>
            <person name="Lee S."/>
            <person name="Li M."/>
            <person name="Ming W."/>
            <person name="Munidasa M."/>
            <person name="Muniz J."/>
            <person name="Nguyen L."/>
            <person name="Hughes D."/>
            <person name="Osuji N."/>
            <person name="Pu L.-L."/>
            <person name="Puazo M."/>
            <person name="Qu C."/>
            <person name="Quiroz J."/>
            <person name="Raj R."/>
            <person name="Weissenberger G."/>
            <person name="Xin Y."/>
            <person name="Zou X."/>
            <person name="Han Y."/>
            <person name="Worley K."/>
            <person name="Muzny D."/>
            <person name="Gibbs R."/>
        </authorList>
    </citation>
    <scope>NUCLEOTIDE SEQUENCE</scope>
    <source>
        <strain evidence="4">Sampled in the wild</strain>
    </source>
</reference>
<dbReference type="GO" id="GO:0005737">
    <property type="term" value="C:cytoplasm"/>
    <property type="evidence" value="ECO:0007669"/>
    <property type="project" value="TreeGrafter"/>
</dbReference>
<dbReference type="Proteomes" id="UP000792457">
    <property type="component" value="Unassembled WGS sequence"/>
</dbReference>
<dbReference type="InterPro" id="IPR036291">
    <property type="entry name" value="NAD(P)-bd_dom_sf"/>
</dbReference>
<dbReference type="GO" id="GO:0004090">
    <property type="term" value="F:carbonyl reductase (NADPH) activity"/>
    <property type="evidence" value="ECO:0007669"/>
    <property type="project" value="TreeGrafter"/>
</dbReference>
<dbReference type="PANTHER" id="PTHR43544">
    <property type="entry name" value="SHORT-CHAIN DEHYDROGENASE/REDUCTASE"/>
    <property type="match status" value="1"/>
</dbReference>
<dbReference type="OrthoDB" id="5296at2759"/>
<dbReference type="PRINTS" id="PR00080">
    <property type="entry name" value="SDRFAMILY"/>
</dbReference>
<evidence type="ECO:0000313" key="5">
    <source>
        <dbReference type="Proteomes" id="UP000792457"/>
    </source>
</evidence>
<evidence type="ECO:0008006" key="6">
    <source>
        <dbReference type="Google" id="ProtNLM"/>
    </source>
</evidence>
<sequence>MKSILITGCNRGIGLELVKQLVFHKNAPPFILATVRQPEKAKELNDLAQKNRNVHILKIDLKDLNAYKEFSNDVSNILGGEGLNVLINNAGISAKFTRLNLVKAEQLQEHFLVNTIAPLMLTKALMPLIKKAAASNSSVPPSVSRGVIVNMSSILGSIASNTTGGLYPYRTSKSALNAATRSIGVEVKDDGIIAISLHPGWVKTDMGGSNAPLTVEQSVSDIIKTLFSLEAKHNGQFIQHDGKDLPW</sequence>
<organism evidence="4 5">
    <name type="scientific">Ladona fulva</name>
    <name type="common">Scarce chaser dragonfly</name>
    <name type="synonym">Libellula fulva</name>
    <dbReference type="NCBI Taxonomy" id="123851"/>
    <lineage>
        <taxon>Eukaryota</taxon>
        <taxon>Metazoa</taxon>
        <taxon>Ecdysozoa</taxon>
        <taxon>Arthropoda</taxon>
        <taxon>Hexapoda</taxon>
        <taxon>Insecta</taxon>
        <taxon>Pterygota</taxon>
        <taxon>Palaeoptera</taxon>
        <taxon>Odonata</taxon>
        <taxon>Epiprocta</taxon>
        <taxon>Anisoptera</taxon>
        <taxon>Libelluloidea</taxon>
        <taxon>Libellulidae</taxon>
        <taxon>Ladona</taxon>
    </lineage>
</organism>
<evidence type="ECO:0000313" key="4">
    <source>
        <dbReference type="EMBL" id="KAG8231264.1"/>
    </source>
</evidence>
<dbReference type="SUPFAM" id="SSF51735">
    <property type="entry name" value="NAD(P)-binding Rossmann-fold domains"/>
    <property type="match status" value="1"/>
</dbReference>
<evidence type="ECO:0000256" key="3">
    <source>
        <dbReference type="RuleBase" id="RU000363"/>
    </source>
</evidence>
<dbReference type="PRINTS" id="PR00081">
    <property type="entry name" value="GDHRDH"/>
</dbReference>
<keyword evidence="2" id="KW-0560">Oxidoreductase</keyword>
<dbReference type="CDD" id="cd05325">
    <property type="entry name" value="carb_red_sniffer_like_SDR_c"/>
    <property type="match status" value="1"/>
</dbReference>
<dbReference type="PANTHER" id="PTHR43544:SF7">
    <property type="entry name" value="NADB-LER2"/>
    <property type="match status" value="1"/>
</dbReference>
<accession>A0A8K0K9Y9</accession>
<dbReference type="InterPro" id="IPR002347">
    <property type="entry name" value="SDR_fam"/>
</dbReference>
<gene>
    <name evidence="4" type="ORF">J437_LFUL011118</name>
</gene>
<dbReference type="AlphaFoldDB" id="A0A8K0K9Y9"/>
<protein>
    <recommendedName>
        <fullName evidence="6">C-factor</fullName>
    </recommendedName>
</protein>
<reference evidence="4" key="1">
    <citation type="submission" date="2013-04" db="EMBL/GenBank/DDBJ databases">
        <authorList>
            <person name="Qu J."/>
            <person name="Murali S.C."/>
            <person name="Bandaranaike D."/>
            <person name="Bellair M."/>
            <person name="Blankenburg K."/>
            <person name="Chao H."/>
            <person name="Dinh H."/>
            <person name="Doddapaneni H."/>
            <person name="Downs B."/>
            <person name="Dugan-Rocha S."/>
            <person name="Elkadiri S."/>
            <person name="Gnanaolivu R.D."/>
            <person name="Hernandez B."/>
            <person name="Javaid M."/>
            <person name="Jayaseelan J.C."/>
            <person name="Lee S."/>
            <person name="Li M."/>
            <person name="Ming W."/>
            <person name="Munidasa M."/>
            <person name="Muniz J."/>
            <person name="Nguyen L."/>
            <person name="Ongeri F."/>
            <person name="Osuji N."/>
            <person name="Pu L.-L."/>
            <person name="Puazo M."/>
            <person name="Qu C."/>
            <person name="Quiroz J."/>
            <person name="Raj R."/>
            <person name="Weissenberger G."/>
            <person name="Xin Y."/>
            <person name="Zou X."/>
            <person name="Han Y."/>
            <person name="Richards S."/>
            <person name="Worley K."/>
            <person name="Muzny D."/>
            <person name="Gibbs R."/>
        </authorList>
    </citation>
    <scope>NUCLEOTIDE SEQUENCE</scope>
    <source>
        <strain evidence="4">Sampled in the wild</strain>
    </source>
</reference>
<evidence type="ECO:0000256" key="1">
    <source>
        <dbReference type="ARBA" id="ARBA00022857"/>
    </source>
</evidence>
<dbReference type="Pfam" id="PF00106">
    <property type="entry name" value="adh_short"/>
    <property type="match status" value="1"/>
</dbReference>
<name>A0A8K0K9Y9_LADFU</name>
<comment type="caution">
    <text evidence="4">The sequence shown here is derived from an EMBL/GenBank/DDBJ whole genome shotgun (WGS) entry which is preliminary data.</text>
</comment>
<keyword evidence="5" id="KW-1185">Reference proteome</keyword>